<gene>
    <name evidence="3" type="ORF">Trco_003106</name>
</gene>
<evidence type="ECO:0000313" key="3">
    <source>
        <dbReference type="EMBL" id="KAH6609760.1"/>
    </source>
</evidence>
<protein>
    <submittedName>
        <fullName evidence="3">Uncharacterized protein</fullName>
    </submittedName>
</protein>
<keyword evidence="2" id="KW-1133">Transmembrane helix</keyword>
<feature type="region of interest" description="Disordered" evidence="1">
    <location>
        <begin position="254"/>
        <end position="313"/>
    </location>
</feature>
<feature type="transmembrane region" description="Helical" evidence="2">
    <location>
        <begin position="20"/>
        <end position="38"/>
    </location>
</feature>
<organism evidence="3 4">
    <name type="scientific">Trichoderma cornu-damae</name>
    <dbReference type="NCBI Taxonomy" id="654480"/>
    <lineage>
        <taxon>Eukaryota</taxon>
        <taxon>Fungi</taxon>
        <taxon>Dikarya</taxon>
        <taxon>Ascomycota</taxon>
        <taxon>Pezizomycotina</taxon>
        <taxon>Sordariomycetes</taxon>
        <taxon>Hypocreomycetidae</taxon>
        <taxon>Hypocreales</taxon>
        <taxon>Hypocreaceae</taxon>
        <taxon>Trichoderma</taxon>
    </lineage>
</organism>
<dbReference type="Proteomes" id="UP000827724">
    <property type="component" value="Unassembled WGS sequence"/>
</dbReference>
<comment type="caution">
    <text evidence="3">The sequence shown here is derived from an EMBL/GenBank/DDBJ whole genome shotgun (WGS) entry which is preliminary data.</text>
</comment>
<feature type="compositionally biased region" description="Basic and acidic residues" evidence="1">
    <location>
        <begin position="288"/>
        <end position="301"/>
    </location>
</feature>
<dbReference type="OrthoDB" id="4899869at2759"/>
<sequence length="399" mass="46145">MRSLGHIACALDPNPQLEKILNFFIPFISFVSFIFSICQTDHQNSRRAAMQRRQYRRWQGRRSQSASHCATTPARVRPPRKRNGMNTARRVAIPPYSGYNIIDWHIYNRLRSLWRAESKSWSQGERRDFAEWVPRARITEREKTIADHELALHMRFNRPSWGHFVILRAMFGASQCARQNWWANFKRKYERAAEDAPPGVVPVFPKDVSEVLQTNRMEAPAITRIPTMEVQRSHAETDCRCSWCLKNADKASRGTASASQEAGAVKAEQQPDYRRGQSIYTGEEETGEDRARRFERERGVEPEGAAPGGRDMDDEWSEFAARASCLREKSTRASADVASGSLREAVEEQGRMIEALVRLLEKQHKRLQRLAAKVERGQRKRERGPFRDEDRETENVEEE</sequence>
<feature type="compositionally biased region" description="Basic and acidic residues" evidence="1">
    <location>
        <begin position="372"/>
        <end position="399"/>
    </location>
</feature>
<feature type="region of interest" description="Disordered" evidence="1">
    <location>
        <begin position="60"/>
        <end position="82"/>
    </location>
</feature>
<keyword evidence="2" id="KW-0812">Transmembrane</keyword>
<reference evidence="3" key="1">
    <citation type="submission" date="2021-08" db="EMBL/GenBank/DDBJ databases">
        <title>Chromosome-Level Trichoderma cornu-damae using Hi-C Data.</title>
        <authorList>
            <person name="Kim C.S."/>
        </authorList>
    </citation>
    <scope>NUCLEOTIDE SEQUENCE</scope>
    <source>
        <strain evidence="3">KA19-0412C</strain>
    </source>
</reference>
<feature type="region of interest" description="Disordered" evidence="1">
    <location>
        <begin position="370"/>
        <end position="399"/>
    </location>
</feature>
<evidence type="ECO:0000256" key="1">
    <source>
        <dbReference type="SAM" id="MobiDB-lite"/>
    </source>
</evidence>
<name>A0A9P8QQQ0_9HYPO</name>
<proteinExistence type="predicted"/>
<evidence type="ECO:0000313" key="4">
    <source>
        <dbReference type="Proteomes" id="UP000827724"/>
    </source>
</evidence>
<keyword evidence="4" id="KW-1185">Reference proteome</keyword>
<keyword evidence="2" id="KW-0472">Membrane</keyword>
<accession>A0A9P8QQQ0</accession>
<dbReference type="AlphaFoldDB" id="A0A9P8QQQ0"/>
<dbReference type="EMBL" id="JAIWOZ010000002">
    <property type="protein sequence ID" value="KAH6609760.1"/>
    <property type="molecule type" value="Genomic_DNA"/>
</dbReference>
<evidence type="ECO:0000256" key="2">
    <source>
        <dbReference type="SAM" id="Phobius"/>
    </source>
</evidence>